<sequence>MSNTDIMNESILSTDATKRDEWREAVDPESNRVYYYNRLTRKSSWKLPKGASLVSKHKNRINAHRQQSLSTSTNTIEITSSSERDVLRRRIATAIDSINTTMEPRNDSVSLSNDGDTVFCLYCGLQCNSVSAFGFHLSRCHGFEKVGLSTQLELERVVFDAWSTLSNSYKTPMPPNESGTSRDLSNDMYLDSTQDKGVDATDSSSPTNYAVVKDTPEDTKTTPQNRHKQKRVVDFSVVDAKQCPFCDIVCNEGNEFSCHLLKCQERRRLRSQRRAKKKESPFLTNPRMRKSVTPGRKLPWE</sequence>
<dbReference type="CDD" id="cd00201">
    <property type="entry name" value="WW"/>
    <property type="match status" value="1"/>
</dbReference>
<dbReference type="InterPro" id="IPR001202">
    <property type="entry name" value="WW_dom"/>
</dbReference>
<evidence type="ECO:0000313" key="3">
    <source>
        <dbReference type="EMBL" id="ACI64921.1"/>
    </source>
</evidence>
<dbReference type="SUPFAM" id="SSF51045">
    <property type="entry name" value="WW domain"/>
    <property type="match status" value="1"/>
</dbReference>
<evidence type="ECO:0000313" key="4">
    <source>
        <dbReference type="Proteomes" id="UP000001449"/>
    </source>
</evidence>
<dbReference type="SMART" id="SM00456">
    <property type="entry name" value="WW"/>
    <property type="match status" value="1"/>
</dbReference>
<reference evidence="3 4" key="2">
    <citation type="journal article" date="2008" name="Nature">
        <title>The Phaeodactylum genome reveals the evolutionary history of diatom genomes.</title>
        <authorList>
            <person name="Bowler C."/>
            <person name="Allen A.E."/>
            <person name="Badger J.H."/>
            <person name="Grimwood J."/>
            <person name="Jabbari K."/>
            <person name="Kuo A."/>
            <person name="Maheswari U."/>
            <person name="Martens C."/>
            <person name="Maumus F."/>
            <person name="Otillar R.P."/>
            <person name="Rayko E."/>
            <person name="Salamov A."/>
            <person name="Vandepoele K."/>
            <person name="Beszteri B."/>
            <person name="Gruber A."/>
            <person name="Heijde M."/>
            <person name="Katinka M."/>
            <person name="Mock T."/>
            <person name="Valentin K."/>
            <person name="Verret F."/>
            <person name="Berges J.A."/>
            <person name="Brownlee C."/>
            <person name="Cadoret J.P."/>
            <person name="Chiovitti A."/>
            <person name="Choi C.J."/>
            <person name="Coesel S."/>
            <person name="De Martino A."/>
            <person name="Detter J.C."/>
            <person name="Durkin C."/>
            <person name="Falciatore A."/>
            <person name="Fournet J."/>
            <person name="Haruta M."/>
            <person name="Huysman M.J."/>
            <person name="Jenkins B.D."/>
            <person name="Jiroutova K."/>
            <person name="Jorgensen R.E."/>
            <person name="Joubert Y."/>
            <person name="Kaplan A."/>
            <person name="Kroger N."/>
            <person name="Kroth P.G."/>
            <person name="La Roche J."/>
            <person name="Lindquist E."/>
            <person name="Lommer M."/>
            <person name="Martin-Jezequel V."/>
            <person name="Lopez P.J."/>
            <person name="Lucas S."/>
            <person name="Mangogna M."/>
            <person name="McGinnis K."/>
            <person name="Medlin L.K."/>
            <person name="Montsant A."/>
            <person name="Oudot-Le Secq M.P."/>
            <person name="Napoli C."/>
            <person name="Obornik M."/>
            <person name="Parker M.S."/>
            <person name="Petit J.L."/>
            <person name="Porcel B.M."/>
            <person name="Poulsen N."/>
            <person name="Robison M."/>
            <person name="Rychlewski L."/>
            <person name="Rynearson T.A."/>
            <person name="Schmutz J."/>
            <person name="Shapiro H."/>
            <person name="Siaut M."/>
            <person name="Stanley M."/>
            <person name="Sussman M.R."/>
            <person name="Taylor A.R."/>
            <person name="Vardi A."/>
            <person name="von Dassow P."/>
            <person name="Vyverman W."/>
            <person name="Willis A."/>
            <person name="Wyrwicz L.S."/>
            <person name="Rokhsar D.S."/>
            <person name="Weissenbach J."/>
            <person name="Armbrust E.V."/>
            <person name="Green B.R."/>
            <person name="Van de Peer Y."/>
            <person name="Grigoriev I.V."/>
        </authorList>
    </citation>
    <scope>NUCLEOTIDE SEQUENCE [LARGE SCALE GENOMIC DNA]</scope>
    <source>
        <strain evidence="3 4">CCMP1335</strain>
    </source>
</reference>
<feature type="region of interest" description="Disordered" evidence="1">
    <location>
        <begin position="169"/>
        <end position="229"/>
    </location>
</feature>
<dbReference type="Gene3D" id="2.20.70.10">
    <property type="match status" value="1"/>
</dbReference>
<dbReference type="HOGENOM" id="CLU_925863_0_0_1"/>
<dbReference type="InterPro" id="IPR036020">
    <property type="entry name" value="WW_dom_sf"/>
</dbReference>
<feature type="domain" description="WW" evidence="2">
    <location>
        <begin position="22"/>
        <end position="50"/>
    </location>
</feature>
<organism evidence="3 4">
    <name type="scientific">Thalassiosira pseudonana</name>
    <name type="common">Marine diatom</name>
    <name type="synonym">Cyclotella nana</name>
    <dbReference type="NCBI Taxonomy" id="35128"/>
    <lineage>
        <taxon>Eukaryota</taxon>
        <taxon>Sar</taxon>
        <taxon>Stramenopiles</taxon>
        <taxon>Ochrophyta</taxon>
        <taxon>Bacillariophyta</taxon>
        <taxon>Coscinodiscophyceae</taxon>
        <taxon>Thalassiosirophycidae</taxon>
        <taxon>Thalassiosirales</taxon>
        <taxon>Thalassiosiraceae</taxon>
        <taxon>Thalassiosira</taxon>
    </lineage>
</organism>
<protein>
    <recommendedName>
        <fullName evidence="2">WW domain-containing protein</fullName>
    </recommendedName>
</protein>
<dbReference type="InParanoid" id="B5YN50"/>
<dbReference type="AlphaFoldDB" id="B5YN50"/>
<dbReference type="PaxDb" id="35128-Thaps7022"/>
<dbReference type="Pfam" id="PF00397">
    <property type="entry name" value="WW"/>
    <property type="match status" value="1"/>
</dbReference>
<evidence type="ECO:0000259" key="2">
    <source>
        <dbReference type="PROSITE" id="PS50020"/>
    </source>
</evidence>
<reference evidence="3 4" key="1">
    <citation type="journal article" date="2004" name="Science">
        <title>The genome of the diatom Thalassiosira pseudonana: ecology, evolution, and metabolism.</title>
        <authorList>
            <person name="Armbrust E.V."/>
            <person name="Berges J.A."/>
            <person name="Bowler C."/>
            <person name="Green B.R."/>
            <person name="Martinez D."/>
            <person name="Putnam N.H."/>
            <person name="Zhou S."/>
            <person name="Allen A.E."/>
            <person name="Apt K.E."/>
            <person name="Bechner M."/>
            <person name="Brzezinski M.A."/>
            <person name="Chaal B.K."/>
            <person name="Chiovitti A."/>
            <person name="Davis A.K."/>
            <person name="Demarest M.S."/>
            <person name="Detter J.C."/>
            <person name="Glavina T."/>
            <person name="Goodstein D."/>
            <person name="Hadi M.Z."/>
            <person name="Hellsten U."/>
            <person name="Hildebrand M."/>
            <person name="Jenkins B.D."/>
            <person name="Jurka J."/>
            <person name="Kapitonov V.V."/>
            <person name="Kroger N."/>
            <person name="Lau W.W."/>
            <person name="Lane T.W."/>
            <person name="Larimer F.W."/>
            <person name="Lippmeier J.C."/>
            <person name="Lucas S."/>
            <person name="Medina M."/>
            <person name="Montsant A."/>
            <person name="Obornik M."/>
            <person name="Parker M.S."/>
            <person name="Palenik B."/>
            <person name="Pazour G.J."/>
            <person name="Richardson P.M."/>
            <person name="Rynearson T.A."/>
            <person name="Saito M.A."/>
            <person name="Schwartz D.C."/>
            <person name="Thamatrakoln K."/>
            <person name="Valentin K."/>
            <person name="Vardi A."/>
            <person name="Wilkerson F.P."/>
            <person name="Rokhsar D.S."/>
        </authorList>
    </citation>
    <scope>NUCLEOTIDE SEQUENCE [LARGE SCALE GENOMIC DNA]</scope>
    <source>
        <strain evidence="3 4">CCMP1335</strain>
    </source>
</reference>
<gene>
    <name evidence="3" type="ORF">THAPS_7022</name>
</gene>
<feature type="region of interest" description="Disordered" evidence="1">
    <location>
        <begin position="270"/>
        <end position="301"/>
    </location>
</feature>
<dbReference type="EMBL" id="CP001160">
    <property type="protein sequence ID" value="ACI64921.1"/>
    <property type="molecule type" value="Genomic_DNA"/>
</dbReference>
<name>B5YN50_THAPS</name>
<evidence type="ECO:0000256" key="1">
    <source>
        <dbReference type="SAM" id="MobiDB-lite"/>
    </source>
</evidence>
<dbReference type="KEGG" id="tps:THAPS_7022"/>
<dbReference type="RefSeq" id="XP_002296204.1">
    <property type="nucleotide sequence ID" value="XM_002296168.1"/>
</dbReference>
<dbReference type="PROSITE" id="PS50020">
    <property type="entry name" value="WW_DOMAIN_2"/>
    <property type="match status" value="1"/>
</dbReference>
<accession>B5YN50</accession>
<keyword evidence="4" id="KW-1185">Reference proteome</keyword>
<dbReference type="PROSITE" id="PS01159">
    <property type="entry name" value="WW_DOMAIN_1"/>
    <property type="match status" value="1"/>
</dbReference>
<dbReference type="GeneID" id="7444146"/>
<proteinExistence type="predicted"/>
<dbReference type="Proteomes" id="UP000001449">
    <property type="component" value="Chromosome 7"/>
</dbReference>